<protein>
    <submittedName>
        <fullName evidence="2">Integrase core domain-containing protein</fullName>
    </submittedName>
</protein>
<dbReference type="AlphaFoldDB" id="A0A8J7YLG8"/>
<name>A0A8J7YLG8_9ARCH</name>
<evidence type="ECO:0000313" key="2">
    <source>
        <dbReference type="EMBL" id="MBX8632649.1"/>
    </source>
</evidence>
<evidence type="ECO:0000313" key="3">
    <source>
        <dbReference type="Proteomes" id="UP000716004"/>
    </source>
</evidence>
<dbReference type="InterPro" id="IPR001584">
    <property type="entry name" value="Integrase_cat-core"/>
</dbReference>
<dbReference type="SUPFAM" id="SSF53098">
    <property type="entry name" value="Ribonuclease H-like"/>
    <property type="match status" value="1"/>
</dbReference>
<proteinExistence type="predicted"/>
<dbReference type="Pfam" id="PF13683">
    <property type="entry name" value="rve_3"/>
    <property type="match status" value="1"/>
</dbReference>
<sequence length="43" mass="5378">MRRFEFVSFVDDEATINRFVDFYNNERIHSAIGYRTPWETYRK</sequence>
<dbReference type="GO" id="GO:0015074">
    <property type="term" value="P:DNA integration"/>
    <property type="evidence" value="ECO:0007669"/>
    <property type="project" value="InterPro"/>
</dbReference>
<dbReference type="InterPro" id="IPR012337">
    <property type="entry name" value="RNaseH-like_sf"/>
</dbReference>
<organism evidence="2 3">
    <name type="scientific">Candidatus Sysuiplasma superficiale</name>
    <dbReference type="NCBI Taxonomy" id="2823368"/>
    <lineage>
        <taxon>Archaea</taxon>
        <taxon>Methanobacteriati</taxon>
        <taxon>Thermoplasmatota</taxon>
        <taxon>Thermoplasmata</taxon>
        <taxon>Candidatus Sysuiplasmatales</taxon>
        <taxon>Candidatus Sysuiplasmataceae</taxon>
        <taxon>Candidatus Sysuiplasma</taxon>
    </lineage>
</organism>
<comment type="caution">
    <text evidence="2">The sequence shown here is derived from an EMBL/GenBank/DDBJ whole genome shotgun (WGS) entry which is preliminary data.</text>
</comment>
<reference evidence="2" key="1">
    <citation type="submission" date="2021-04" db="EMBL/GenBank/DDBJ databases">
        <title>Genomic insights into ecological role and evolution of a novel Thermoplasmata order Candidatus Sysuiplasmatales.</title>
        <authorList>
            <person name="Yuan Y."/>
        </authorList>
    </citation>
    <scope>NUCLEOTIDE SEQUENCE</scope>
    <source>
        <strain evidence="2">YP2-bin.285</strain>
    </source>
</reference>
<gene>
    <name evidence="2" type="ORF">J9259_09095</name>
</gene>
<dbReference type="EMBL" id="JAGVSJ010000045">
    <property type="protein sequence ID" value="MBX8632649.1"/>
    <property type="molecule type" value="Genomic_DNA"/>
</dbReference>
<dbReference type="Proteomes" id="UP000716004">
    <property type="component" value="Unassembled WGS sequence"/>
</dbReference>
<feature type="domain" description="Integrase catalytic" evidence="1">
    <location>
        <begin position="6"/>
        <end position="37"/>
    </location>
</feature>
<evidence type="ECO:0000259" key="1">
    <source>
        <dbReference type="Pfam" id="PF13683"/>
    </source>
</evidence>
<accession>A0A8J7YLG8</accession>